<accession>A0A843AF55</accession>
<dbReference type="Pfam" id="PF17147">
    <property type="entry name" value="PFOR_II"/>
    <property type="match status" value="1"/>
</dbReference>
<comment type="subunit">
    <text evidence="2">Heterodimer composed of an alpha and a beta subunit.</text>
</comment>
<dbReference type="PANTHER" id="PTHR32154:SF0">
    <property type="entry name" value="PYRUVATE-FLAVODOXIN OXIDOREDUCTASE-RELATED"/>
    <property type="match status" value="1"/>
</dbReference>
<dbReference type="InterPro" id="IPR029061">
    <property type="entry name" value="THDP-binding"/>
</dbReference>
<evidence type="ECO:0000256" key="3">
    <source>
        <dbReference type="ARBA" id="ARBA00012691"/>
    </source>
</evidence>
<dbReference type="AlphaFoldDB" id="A0A843AF55"/>
<evidence type="ECO:0000313" key="9">
    <source>
        <dbReference type="Proteomes" id="UP000652307"/>
    </source>
</evidence>
<feature type="domain" description="Pyruvate:ferredoxin oxidoreductase core" evidence="7">
    <location>
        <begin position="266"/>
        <end position="369"/>
    </location>
</feature>
<evidence type="ECO:0000256" key="2">
    <source>
        <dbReference type="ARBA" id="ARBA00011631"/>
    </source>
</evidence>
<dbReference type="InterPro" id="IPR050722">
    <property type="entry name" value="Pyruvate:ferred/Flavod_OxRd"/>
</dbReference>
<dbReference type="InterPro" id="IPR009014">
    <property type="entry name" value="Transketo_C/PFOR_II"/>
</dbReference>
<dbReference type="OMA" id="RAMAPPW"/>
<comment type="subunit">
    <text evidence="1">Heterotetramer of one alpha, one beta, one delta and one gamma chain.</text>
</comment>
<organism evidence="8 9">
    <name type="scientific">Fervidicoccus fontis</name>
    <dbReference type="NCBI Taxonomy" id="683846"/>
    <lineage>
        <taxon>Archaea</taxon>
        <taxon>Thermoproteota</taxon>
        <taxon>Thermoprotei</taxon>
        <taxon>Fervidicoccales</taxon>
        <taxon>Fervidicoccaceae</taxon>
        <taxon>Fervidicoccus</taxon>
    </lineage>
</organism>
<dbReference type="CDD" id="cd07034">
    <property type="entry name" value="TPP_PYR_PFOR_IOR-alpha_like"/>
    <property type="match status" value="1"/>
</dbReference>
<name>A0A843AF55_9CREN</name>
<dbReference type="RefSeq" id="WP_014557466.1">
    <property type="nucleotide sequence ID" value="NZ_DSFH01000068.1"/>
</dbReference>
<dbReference type="FunFam" id="3.40.50.920:FF:000010">
    <property type="entry name" value="Pyruvate ferredoxin oxidoreductase, alpha subunit"/>
    <property type="match status" value="1"/>
</dbReference>
<dbReference type="GO" id="GO:0019164">
    <property type="term" value="F:pyruvate synthase activity"/>
    <property type="evidence" value="ECO:0007669"/>
    <property type="project" value="UniProtKB-ARBA"/>
</dbReference>
<comment type="caution">
    <text evidence="8">The sequence shown here is derived from an EMBL/GenBank/DDBJ whole genome shotgun (WGS) entry which is preliminary data.</text>
</comment>
<dbReference type="EMBL" id="JADEZV010000007">
    <property type="protein sequence ID" value="MBE9391767.1"/>
    <property type="molecule type" value="Genomic_DNA"/>
</dbReference>
<sequence>MSSKNINKKVLSGNHSVAYGVKLSKASVISAYPITPQTAIIEKLSEFVERGELKARIIKVESEHSALAATFGAALGGARAFTATSSHGLLYMHEWLHWVSRSRIPVVMAIVTRTIGLPWNIWPDHSDYMDQRDTGWIMTFGMDNQEVLDLTLQAFKLSEDPDIYLPVIVGLEGFVLGGTYMPVILPDEREAEDFVGERAQPYTIDPKNPIAIGNMTLPEGTEEMFMDMQKSMMNVYKKAKEIDSEYGKIFGRSYGGLTACYKCEDAKYMMVTMGAWSGDAIEAVNVLRSEGYPVGLLRVRYFRPMPTEDYKKYLFNSKMTIVFDRSISYGSTGSIYQDVISSLHLASSKINVVHNVIAGIGGVDMTLKDFYEIFRSFLKQYESGDESNKVVWYHKGVMNNFSFE</sequence>
<proteinExistence type="predicted"/>
<dbReference type="GO" id="GO:0006979">
    <property type="term" value="P:response to oxidative stress"/>
    <property type="evidence" value="ECO:0007669"/>
    <property type="project" value="TreeGrafter"/>
</dbReference>
<feature type="domain" description="Pyruvate flavodoxin/ferredoxin oxidoreductase pyrimidine binding" evidence="6">
    <location>
        <begin position="22"/>
        <end position="244"/>
    </location>
</feature>
<evidence type="ECO:0000256" key="4">
    <source>
        <dbReference type="ARBA" id="ARBA00023002"/>
    </source>
</evidence>
<dbReference type="Pfam" id="PF01855">
    <property type="entry name" value="POR_N"/>
    <property type="match status" value="1"/>
</dbReference>
<reference evidence="8" key="1">
    <citation type="submission" date="2020-10" db="EMBL/GenBank/DDBJ databases">
        <title>Fervidococcus fontis strain 3639Fd - the first crenarchaeon capable of growth on lipids.</title>
        <authorList>
            <person name="Kochetkova T.V."/>
            <person name="Elcheninov A.G."/>
            <person name="Toschakov S.V."/>
            <person name="Kublanov I.V."/>
        </authorList>
    </citation>
    <scope>NUCLEOTIDE SEQUENCE</scope>
    <source>
        <strain evidence="8">3639Fd</strain>
    </source>
</reference>
<dbReference type="InterPro" id="IPR033412">
    <property type="entry name" value="PFOR_II"/>
</dbReference>
<evidence type="ECO:0000313" key="8">
    <source>
        <dbReference type="EMBL" id="MBE9391767.1"/>
    </source>
</evidence>
<dbReference type="InterPro" id="IPR002880">
    <property type="entry name" value="Pyrv_Fd/Flavodoxin_OxRdtase_N"/>
</dbReference>
<gene>
    <name evidence="8" type="ORF">IOK49_06775</name>
</gene>
<dbReference type="GO" id="GO:0018491">
    <property type="term" value="F:2-oxobutyrate synthase activity"/>
    <property type="evidence" value="ECO:0007669"/>
    <property type="project" value="UniProtKB-ARBA"/>
</dbReference>
<evidence type="ECO:0000256" key="5">
    <source>
        <dbReference type="ARBA" id="ARBA00048893"/>
    </source>
</evidence>
<dbReference type="SUPFAM" id="SSF52518">
    <property type="entry name" value="Thiamin diphosphate-binding fold (THDP-binding)"/>
    <property type="match status" value="1"/>
</dbReference>
<protein>
    <recommendedName>
        <fullName evidence="3">2-oxoacid oxidoreductase (ferredoxin)</fullName>
        <ecNumber evidence="3">1.2.7.11</ecNumber>
    </recommendedName>
</protein>
<evidence type="ECO:0000256" key="1">
    <source>
        <dbReference type="ARBA" id="ARBA00011595"/>
    </source>
</evidence>
<dbReference type="Gene3D" id="3.40.50.920">
    <property type="match status" value="1"/>
</dbReference>
<evidence type="ECO:0000259" key="6">
    <source>
        <dbReference type="Pfam" id="PF01855"/>
    </source>
</evidence>
<dbReference type="SUPFAM" id="SSF52922">
    <property type="entry name" value="TK C-terminal domain-like"/>
    <property type="match status" value="1"/>
</dbReference>
<comment type="catalytic activity">
    <reaction evidence="5">
        <text>a 2-oxocarboxylate + 2 oxidized [2Fe-2S]-[ferredoxin] + CoA = an acyl-CoA + 2 reduced [2Fe-2S]-[ferredoxin] + CO2 + H(+)</text>
        <dbReference type="Rhea" id="RHEA:42316"/>
        <dbReference type="Rhea" id="RHEA-COMP:10000"/>
        <dbReference type="Rhea" id="RHEA-COMP:10001"/>
        <dbReference type="ChEBI" id="CHEBI:15378"/>
        <dbReference type="ChEBI" id="CHEBI:16526"/>
        <dbReference type="ChEBI" id="CHEBI:33737"/>
        <dbReference type="ChEBI" id="CHEBI:33738"/>
        <dbReference type="ChEBI" id="CHEBI:35179"/>
        <dbReference type="ChEBI" id="CHEBI:57287"/>
        <dbReference type="ChEBI" id="CHEBI:58342"/>
        <dbReference type="EC" id="1.2.7.11"/>
    </reaction>
</comment>
<dbReference type="FunFam" id="3.40.50.970:FF:000012">
    <property type="entry name" value="Pyruvate:ferredoxin (Flavodoxin) oxidoreductase"/>
    <property type="match status" value="1"/>
</dbReference>
<keyword evidence="8" id="KW-0670">Pyruvate</keyword>
<evidence type="ECO:0000259" key="7">
    <source>
        <dbReference type="Pfam" id="PF17147"/>
    </source>
</evidence>
<dbReference type="GeneID" id="12449397"/>
<dbReference type="Proteomes" id="UP000652307">
    <property type="component" value="Unassembled WGS sequence"/>
</dbReference>
<dbReference type="PANTHER" id="PTHR32154">
    <property type="entry name" value="PYRUVATE-FLAVODOXIN OXIDOREDUCTASE-RELATED"/>
    <property type="match status" value="1"/>
</dbReference>
<keyword evidence="4" id="KW-0560">Oxidoreductase</keyword>
<dbReference type="Gene3D" id="3.40.50.970">
    <property type="match status" value="1"/>
</dbReference>
<dbReference type="EC" id="1.2.7.11" evidence="3"/>